<protein>
    <submittedName>
        <fullName evidence="1">LAFE_0G12640g1_1</fullName>
    </submittedName>
</protein>
<organism evidence="1 2">
    <name type="scientific">Lachancea fermentati</name>
    <name type="common">Zygosaccharomyces fermentati</name>
    <dbReference type="NCBI Taxonomy" id="4955"/>
    <lineage>
        <taxon>Eukaryota</taxon>
        <taxon>Fungi</taxon>
        <taxon>Dikarya</taxon>
        <taxon>Ascomycota</taxon>
        <taxon>Saccharomycotina</taxon>
        <taxon>Saccharomycetes</taxon>
        <taxon>Saccharomycetales</taxon>
        <taxon>Saccharomycetaceae</taxon>
        <taxon>Lachancea</taxon>
    </lineage>
</organism>
<evidence type="ECO:0000313" key="1">
    <source>
        <dbReference type="EMBL" id="SCW03536.1"/>
    </source>
</evidence>
<dbReference type="Proteomes" id="UP000190831">
    <property type="component" value="Chromosome G"/>
</dbReference>
<dbReference type="AlphaFoldDB" id="A0A1G4MIG2"/>
<sequence length="363" mass="42591">MGYVTSGYPSRPHKRLLPINQKVYYENLTPSDERDKIRLPRKKPRIAKKRLTLNSLPQDIIQKIFIYSGKNNSLPFLNRFFYVSLRPNGILIEGYIWENYISDLNELLPENDFVPILDSNVFQNGILLKYLNENSSVLDSVFNVVKQDSIKALQRERLVLYEDGNLSDIRGSHILVNHDLDSDKPLQDFPHAFYNCPILFFHNDIREKPPVYNQFLLKLHSYFTVKQASWLCEMIVEWFFWKNDGEFGINHLFYALNLVLHLSDLSTHSFHNADVLISLIVNLYLEQPLNLQKLLLCEGFQDEKSILDRKARIIGKFIKKFYRDMRSVLSNDNLWMILHQIKEPSLAEVITHYGGAPSFRVLR</sequence>
<gene>
    <name evidence="1" type="ORF">LAFE_0G12640G</name>
</gene>
<reference evidence="1 2" key="1">
    <citation type="submission" date="2016-03" db="EMBL/GenBank/DDBJ databases">
        <authorList>
            <person name="Devillers H."/>
        </authorList>
    </citation>
    <scope>NUCLEOTIDE SEQUENCE [LARGE SCALE GENOMIC DNA]</scope>
    <source>
        <strain evidence="1">CBS 6772</strain>
    </source>
</reference>
<dbReference type="EMBL" id="LT598486">
    <property type="protein sequence ID" value="SCW03536.1"/>
    <property type="molecule type" value="Genomic_DNA"/>
</dbReference>
<dbReference type="OrthoDB" id="4038608at2759"/>
<accession>A0A1G4MIG2</accession>
<proteinExistence type="predicted"/>
<evidence type="ECO:0000313" key="2">
    <source>
        <dbReference type="Proteomes" id="UP000190831"/>
    </source>
</evidence>
<dbReference type="OMA" id="INHLFHA"/>
<name>A0A1G4MIG2_LACFM</name>
<keyword evidence="2" id="KW-1185">Reference proteome</keyword>